<evidence type="ECO:0000256" key="1">
    <source>
        <dbReference type="SAM" id="MobiDB-lite"/>
    </source>
</evidence>
<feature type="region of interest" description="Disordered" evidence="1">
    <location>
        <begin position="24"/>
        <end position="73"/>
    </location>
</feature>
<evidence type="ECO:0000313" key="2">
    <source>
        <dbReference type="EMBL" id="EME44147.1"/>
    </source>
</evidence>
<accession>N1PKY6</accession>
<organism evidence="2 3">
    <name type="scientific">Dothistroma septosporum (strain NZE10 / CBS 128990)</name>
    <name type="common">Red band needle blight fungus</name>
    <name type="synonym">Mycosphaerella pini</name>
    <dbReference type="NCBI Taxonomy" id="675120"/>
    <lineage>
        <taxon>Eukaryota</taxon>
        <taxon>Fungi</taxon>
        <taxon>Dikarya</taxon>
        <taxon>Ascomycota</taxon>
        <taxon>Pezizomycotina</taxon>
        <taxon>Dothideomycetes</taxon>
        <taxon>Dothideomycetidae</taxon>
        <taxon>Mycosphaerellales</taxon>
        <taxon>Mycosphaerellaceae</taxon>
        <taxon>Dothistroma</taxon>
    </lineage>
</organism>
<reference evidence="3" key="1">
    <citation type="journal article" date="2012" name="PLoS Genet.">
        <title>The genomes of the fungal plant pathogens Cladosporium fulvum and Dothistroma septosporum reveal adaptation to different hosts and lifestyles but also signatures of common ancestry.</title>
        <authorList>
            <person name="de Wit P.J.G.M."/>
            <person name="van der Burgt A."/>
            <person name="Oekmen B."/>
            <person name="Stergiopoulos I."/>
            <person name="Abd-Elsalam K.A."/>
            <person name="Aerts A.L."/>
            <person name="Bahkali A.H."/>
            <person name="Beenen H.G."/>
            <person name="Chettri P."/>
            <person name="Cox M.P."/>
            <person name="Datema E."/>
            <person name="de Vries R.P."/>
            <person name="Dhillon B."/>
            <person name="Ganley A.R."/>
            <person name="Griffiths S.A."/>
            <person name="Guo Y."/>
            <person name="Hamelin R.C."/>
            <person name="Henrissat B."/>
            <person name="Kabir M.S."/>
            <person name="Jashni M.K."/>
            <person name="Kema G."/>
            <person name="Klaubauf S."/>
            <person name="Lapidus A."/>
            <person name="Levasseur A."/>
            <person name="Lindquist E."/>
            <person name="Mehrabi R."/>
            <person name="Ohm R.A."/>
            <person name="Owen T.J."/>
            <person name="Salamov A."/>
            <person name="Schwelm A."/>
            <person name="Schijlen E."/>
            <person name="Sun H."/>
            <person name="van den Burg H.A."/>
            <person name="van Ham R.C.H.J."/>
            <person name="Zhang S."/>
            <person name="Goodwin S.B."/>
            <person name="Grigoriev I.V."/>
            <person name="Collemare J."/>
            <person name="Bradshaw R.E."/>
        </authorList>
    </citation>
    <scope>NUCLEOTIDE SEQUENCE [LARGE SCALE GENOMIC DNA]</scope>
    <source>
        <strain evidence="3">NZE10 / CBS 128990</strain>
    </source>
</reference>
<gene>
    <name evidence="2" type="ORF">DOTSEDRAFT_24233</name>
</gene>
<feature type="compositionally biased region" description="Polar residues" evidence="1">
    <location>
        <begin position="24"/>
        <end position="69"/>
    </location>
</feature>
<sequence>MGTASFGAQFDYMERYEMAYSARSVTKPSSIPNDSLSHLPGMTQNDQQASGPTPKLKTTTSSRDGQTYDSPMPWNTVDCMTPASRSPGAPSCSAVGPLQTVIPASYNSEDDEQAINRPLHRTPSESGSTCFPDPSFLAPTARIRHDSGYFFEENLHHLKIEFRKPLPVGHPERVDDLGLRTVCSIEIRKRKWKTGCAFKRMLSKMSRRVGRWRDEMWREERRGAR</sequence>
<dbReference type="HOGENOM" id="CLU_1229904_0_0_1"/>
<dbReference type="Proteomes" id="UP000016933">
    <property type="component" value="Unassembled WGS sequence"/>
</dbReference>
<dbReference type="OMA" id="EMAYSAR"/>
<proteinExistence type="predicted"/>
<name>N1PKY6_DOTSN</name>
<dbReference type="EMBL" id="KB446539">
    <property type="protein sequence ID" value="EME44147.1"/>
    <property type="molecule type" value="Genomic_DNA"/>
</dbReference>
<evidence type="ECO:0000313" key="3">
    <source>
        <dbReference type="Proteomes" id="UP000016933"/>
    </source>
</evidence>
<dbReference type="AlphaFoldDB" id="N1PKY6"/>
<reference evidence="2 3" key="2">
    <citation type="journal article" date="2012" name="PLoS Pathog.">
        <title>Diverse lifestyles and strategies of plant pathogenesis encoded in the genomes of eighteen Dothideomycetes fungi.</title>
        <authorList>
            <person name="Ohm R.A."/>
            <person name="Feau N."/>
            <person name="Henrissat B."/>
            <person name="Schoch C.L."/>
            <person name="Horwitz B.A."/>
            <person name="Barry K.W."/>
            <person name="Condon B.J."/>
            <person name="Copeland A.C."/>
            <person name="Dhillon B."/>
            <person name="Glaser F."/>
            <person name="Hesse C.N."/>
            <person name="Kosti I."/>
            <person name="LaButti K."/>
            <person name="Lindquist E.A."/>
            <person name="Lucas S."/>
            <person name="Salamov A.A."/>
            <person name="Bradshaw R.E."/>
            <person name="Ciuffetti L."/>
            <person name="Hamelin R.C."/>
            <person name="Kema G.H.J."/>
            <person name="Lawrence C."/>
            <person name="Scott J.A."/>
            <person name="Spatafora J.W."/>
            <person name="Turgeon B.G."/>
            <person name="de Wit P.J.G.M."/>
            <person name="Zhong S."/>
            <person name="Goodwin S.B."/>
            <person name="Grigoriev I.V."/>
        </authorList>
    </citation>
    <scope>NUCLEOTIDE SEQUENCE [LARGE SCALE GENOMIC DNA]</scope>
    <source>
        <strain evidence="3">NZE10 / CBS 128990</strain>
    </source>
</reference>
<protein>
    <submittedName>
        <fullName evidence="2">Uncharacterized protein</fullName>
    </submittedName>
</protein>
<keyword evidence="3" id="KW-1185">Reference proteome</keyword>